<dbReference type="InterPro" id="IPR056186">
    <property type="entry name" value="PDZ_CPAF-rel"/>
</dbReference>
<evidence type="ECO:0000256" key="2">
    <source>
        <dbReference type="SAM" id="SignalP"/>
    </source>
</evidence>
<dbReference type="Pfam" id="PF23658">
    <property type="entry name" value="PDZ_CPAF_rel"/>
    <property type="match status" value="1"/>
</dbReference>
<evidence type="ECO:0000256" key="1">
    <source>
        <dbReference type="SAM" id="MobiDB-lite"/>
    </source>
</evidence>
<feature type="region of interest" description="Disordered" evidence="1">
    <location>
        <begin position="686"/>
        <end position="711"/>
    </location>
</feature>
<feature type="region of interest" description="Disordered" evidence="1">
    <location>
        <begin position="291"/>
        <end position="319"/>
    </location>
</feature>
<reference evidence="5" key="1">
    <citation type="submission" date="2022-10" db="EMBL/GenBank/DDBJ databases">
        <title>Tapping the CABI collections for fungal endophytes: first genome assemblies for Collariella, Neodidymelliopsis, Ascochyta clinopodiicola, Didymella pomorum, Didymosphaeria variabile, Neocosmospora piperis and Neocucurbitaria cava.</title>
        <authorList>
            <person name="Hill R."/>
        </authorList>
    </citation>
    <scope>NUCLEOTIDE SEQUENCE</scope>
    <source>
        <strain evidence="5">IMI 366586</strain>
    </source>
</reference>
<keyword evidence="6" id="KW-1185">Reference proteome</keyword>
<dbReference type="GO" id="GO:0006508">
    <property type="term" value="P:proteolysis"/>
    <property type="evidence" value="ECO:0007669"/>
    <property type="project" value="InterPro"/>
</dbReference>
<evidence type="ECO:0000259" key="3">
    <source>
        <dbReference type="Pfam" id="PF03572"/>
    </source>
</evidence>
<sequence length="736" mass="79348">MRPLLTLIPPLGWPLLVASSSPEPCAFVTEISDQADKSGSSIVQVPAQLAHECLLSIPFRSDLANEFIQEISKHIQWHSTVDALKDPPATYTSSATDILGGLEKIGRTNYASHYEFDTAISSLLSSANDGHLAIFPCTLSIFDFCLEHDGLVSVSTSGIQAPEVYTLSDSLLLNDTSVQVSPVVSINGKQVNAYLEEIAGPLKSRDADARYNRLFYSLPSLATGNTLPSGAFIDRDGVHPGTDVTTIGFRNGSSIALNTLAILKKSYFSARDGRDVFDDYCLKKQPSPYLKHRSANTGESKPYVQPPKQSGPSGYPEPLIRDPYSQINGYALDGDTTAMLITTFTTAGGGLPGNQTRVFAETASEIVSNALAKGHTKLIIDVSGNAGGQIDRAFDLFKLFFPSKHPYSATRFRRHEASEGMVKIFGGISKEAAQMNAPLAYTGQVTPDQEAGFESTEEFLGDDIELGGKVSSLYANYNYTSNSIRAIPIRGYGGQPINMTQPFKAENIIIVGDGVCASTCTTFVNLMTNTGGVRTVSFGGRPNGKPMQLMGGVRGAESQSFSGLAQWTSKVLELLGQSVKPDGSTNFLTKDEIKRLKEVLPQDPSQFPISINGGNVNFRNAYQEGEDDLPLQFQYQASDCRLYYTVENVYRPHTIWQAAKEAIWGAGTCVVGSTGGDGSLEYKGKGNETGLYKSQETGESAENKTEEDSGITNTAVSVTIDRTWFVLAVGIIAVLC</sequence>
<dbReference type="AlphaFoldDB" id="A0A9W8W680"/>
<evidence type="ECO:0000313" key="6">
    <source>
        <dbReference type="Proteomes" id="UP001140502"/>
    </source>
</evidence>
<proteinExistence type="predicted"/>
<dbReference type="PANTHER" id="PTHR37049:SF4">
    <property type="entry name" value="RHODANESE DOMAIN-CONTAINING PROTEIN"/>
    <property type="match status" value="1"/>
</dbReference>
<dbReference type="EMBL" id="JAPEUR010000263">
    <property type="protein sequence ID" value="KAJ4313271.1"/>
    <property type="molecule type" value="Genomic_DNA"/>
</dbReference>
<feature type="chain" id="PRO_5040841821" description="Tail specific protease domain-containing protein" evidence="2">
    <location>
        <begin position="20"/>
        <end position="736"/>
    </location>
</feature>
<gene>
    <name evidence="5" type="ORF">N0V84_009499</name>
</gene>
<dbReference type="PANTHER" id="PTHR37049">
    <property type="entry name" value="PEPTIDASE S41 FAMILY PROTEIN"/>
    <property type="match status" value="1"/>
</dbReference>
<dbReference type="SUPFAM" id="SSF52096">
    <property type="entry name" value="ClpP/crotonase"/>
    <property type="match status" value="1"/>
</dbReference>
<dbReference type="Proteomes" id="UP001140502">
    <property type="component" value="Unassembled WGS sequence"/>
</dbReference>
<evidence type="ECO:0000313" key="5">
    <source>
        <dbReference type="EMBL" id="KAJ4313271.1"/>
    </source>
</evidence>
<name>A0A9W8W680_9HYPO</name>
<feature type="domain" description="CPAF-like PDZ" evidence="4">
    <location>
        <begin position="150"/>
        <end position="266"/>
    </location>
</feature>
<dbReference type="GO" id="GO:0008236">
    <property type="term" value="F:serine-type peptidase activity"/>
    <property type="evidence" value="ECO:0007669"/>
    <property type="project" value="InterPro"/>
</dbReference>
<evidence type="ECO:0000259" key="4">
    <source>
        <dbReference type="Pfam" id="PF23658"/>
    </source>
</evidence>
<dbReference type="InterPro" id="IPR052766">
    <property type="entry name" value="S41A_metabolite_peptidase"/>
</dbReference>
<dbReference type="Pfam" id="PF03572">
    <property type="entry name" value="Peptidase_S41"/>
    <property type="match status" value="1"/>
</dbReference>
<evidence type="ECO:0008006" key="7">
    <source>
        <dbReference type="Google" id="ProtNLM"/>
    </source>
</evidence>
<organism evidence="5 6">
    <name type="scientific">Fusarium piperis</name>
    <dbReference type="NCBI Taxonomy" id="1435070"/>
    <lineage>
        <taxon>Eukaryota</taxon>
        <taxon>Fungi</taxon>
        <taxon>Dikarya</taxon>
        <taxon>Ascomycota</taxon>
        <taxon>Pezizomycotina</taxon>
        <taxon>Sordariomycetes</taxon>
        <taxon>Hypocreomycetidae</taxon>
        <taxon>Hypocreales</taxon>
        <taxon>Nectriaceae</taxon>
        <taxon>Fusarium</taxon>
        <taxon>Fusarium solani species complex</taxon>
    </lineage>
</organism>
<keyword evidence="2" id="KW-0732">Signal</keyword>
<accession>A0A9W8W680</accession>
<feature type="domain" description="Tail specific protease" evidence="3">
    <location>
        <begin position="359"/>
        <end position="469"/>
    </location>
</feature>
<protein>
    <recommendedName>
        <fullName evidence="7">Tail specific protease domain-containing protein</fullName>
    </recommendedName>
</protein>
<dbReference type="OrthoDB" id="27214at2759"/>
<dbReference type="InterPro" id="IPR029045">
    <property type="entry name" value="ClpP/crotonase-like_dom_sf"/>
</dbReference>
<feature type="signal peptide" evidence="2">
    <location>
        <begin position="1"/>
        <end position="19"/>
    </location>
</feature>
<comment type="caution">
    <text evidence="5">The sequence shown here is derived from an EMBL/GenBank/DDBJ whole genome shotgun (WGS) entry which is preliminary data.</text>
</comment>
<dbReference type="InterPro" id="IPR005151">
    <property type="entry name" value="Tail-specific_protease"/>
</dbReference>
<dbReference type="Gene3D" id="3.90.226.10">
    <property type="entry name" value="2-enoyl-CoA Hydratase, Chain A, domain 1"/>
    <property type="match status" value="1"/>
</dbReference>